<name>W0EY57_9BACT</name>
<dbReference type="AlphaFoldDB" id="W0EY57"/>
<evidence type="ECO:0000313" key="2">
    <source>
        <dbReference type="Proteomes" id="UP000003586"/>
    </source>
</evidence>
<dbReference type="PANTHER" id="PTHR38471">
    <property type="entry name" value="FOUR HELIX BUNDLE PROTEIN"/>
    <property type="match status" value="1"/>
</dbReference>
<accession>W0EY57</accession>
<dbReference type="SUPFAM" id="SSF158446">
    <property type="entry name" value="IVS-encoded protein-like"/>
    <property type="match status" value="1"/>
</dbReference>
<dbReference type="KEGG" id="nso:NIASO_11925"/>
<sequence length="136" mass="15407">METKNIIVEKSLTFGVAIVRFSELLEGAKKYVVAKQILRCGTSIGANIFEAQHAESRSDFVHKMKIAVKEANETLYWLFICERSENYPVSSSLKEMCEELIRIVSKIIISSKGSIRGRLMLSLIALSTVFFKIRMV</sequence>
<proteinExistence type="predicted"/>
<protein>
    <recommendedName>
        <fullName evidence="3">Four helix bundle protein</fullName>
    </recommendedName>
</protein>
<dbReference type="Gene3D" id="1.20.1440.60">
    <property type="entry name" value="23S rRNA-intervening sequence"/>
    <property type="match status" value="1"/>
</dbReference>
<dbReference type="InterPro" id="IPR036583">
    <property type="entry name" value="23S_rRNA_IVS_sf"/>
</dbReference>
<dbReference type="InterPro" id="IPR012657">
    <property type="entry name" value="23S_rRNA-intervening_sequence"/>
</dbReference>
<evidence type="ECO:0000313" key="1">
    <source>
        <dbReference type="EMBL" id="AHF15667.1"/>
    </source>
</evidence>
<dbReference type="Proteomes" id="UP000003586">
    <property type="component" value="Chromosome"/>
</dbReference>
<dbReference type="PANTHER" id="PTHR38471:SF2">
    <property type="entry name" value="FOUR HELIX BUNDLE PROTEIN"/>
    <property type="match status" value="1"/>
</dbReference>
<gene>
    <name evidence="1" type="ORF">NIASO_11925</name>
</gene>
<dbReference type="PIRSF" id="PIRSF035652">
    <property type="entry name" value="CHP02436"/>
    <property type="match status" value="1"/>
</dbReference>
<dbReference type="NCBIfam" id="TIGR02436">
    <property type="entry name" value="four helix bundle protein"/>
    <property type="match status" value="1"/>
</dbReference>
<evidence type="ECO:0008006" key="3">
    <source>
        <dbReference type="Google" id="ProtNLM"/>
    </source>
</evidence>
<dbReference type="eggNOG" id="ENOG5032RWC">
    <property type="taxonomic scope" value="Bacteria"/>
</dbReference>
<dbReference type="EMBL" id="CP007035">
    <property type="protein sequence ID" value="AHF15667.1"/>
    <property type="molecule type" value="Genomic_DNA"/>
</dbReference>
<dbReference type="HOGENOM" id="CLU_129874_2_0_10"/>
<organism evidence="1 2">
    <name type="scientific">Niabella soli DSM 19437</name>
    <dbReference type="NCBI Taxonomy" id="929713"/>
    <lineage>
        <taxon>Bacteria</taxon>
        <taxon>Pseudomonadati</taxon>
        <taxon>Bacteroidota</taxon>
        <taxon>Chitinophagia</taxon>
        <taxon>Chitinophagales</taxon>
        <taxon>Chitinophagaceae</taxon>
        <taxon>Niabella</taxon>
    </lineage>
</organism>
<reference evidence="1 2" key="1">
    <citation type="submission" date="2013-12" db="EMBL/GenBank/DDBJ databases">
        <authorList>
            <consortium name="DOE Joint Genome Institute"/>
            <person name="Eisen J."/>
            <person name="Huntemann M."/>
            <person name="Han J."/>
            <person name="Chen A."/>
            <person name="Kyrpides N."/>
            <person name="Mavromatis K."/>
            <person name="Markowitz V."/>
            <person name="Palaniappan K."/>
            <person name="Ivanova N."/>
            <person name="Schaumberg A."/>
            <person name="Pati A."/>
            <person name="Liolios K."/>
            <person name="Nordberg H.P."/>
            <person name="Cantor M.N."/>
            <person name="Hua S.X."/>
            <person name="Woyke T."/>
        </authorList>
    </citation>
    <scope>NUCLEOTIDE SEQUENCE [LARGE SCALE GENOMIC DNA]</scope>
    <source>
        <strain evidence="2">DSM 19437</strain>
    </source>
</reference>
<dbReference type="Pfam" id="PF05635">
    <property type="entry name" value="23S_rRNA_IVP"/>
    <property type="match status" value="1"/>
</dbReference>
<dbReference type="STRING" id="929713.NIASO_11925"/>
<keyword evidence="2" id="KW-1185">Reference proteome</keyword>
<dbReference type="RefSeq" id="WP_008585796.1">
    <property type="nucleotide sequence ID" value="NZ_CP007035.1"/>
</dbReference>